<dbReference type="GO" id="GO:0005524">
    <property type="term" value="F:ATP binding"/>
    <property type="evidence" value="ECO:0007669"/>
    <property type="project" value="UniProtKB-KW"/>
</dbReference>
<evidence type="ECO:0000256" key="7">
    <source>
        <dbReference type="ARBA" id="ARBA00022967"/>
    </source>
</evidence>
<dbReference type="Pfam" id="PF00005">
    <property type="entry name" value="ABC_tran"/>
    <property type="match status" value="1"/>
</dbReference>
<dbReference type="GO" id="GO:0016887">
    <property type="term" value="F:ATP hydrolysis activity"/>
    <property type="evidence" value="ECO:0007669"/>
    <property type="project" value="InterPro"/>
</dbReference>
<organism evidence="14">
    <name type="scientific">Sesamum radiatum</name>
    <name type="common">Black benniseed</name>
    <dbReference type="NCBI Taxonomy" id="300843"/>
    <lineage>
        <taxon>Eukaryota</taxon>
        <taxon>Viridiplantae</taxon>
        <taxon>Streptophyta</taxon>
        <taxon>Embryophyta</taxon>
        <taxon>Tracheophyta</taxon>
        <taxon>Spermatophyta</taxon>
        <taxon>Magnoliopsida</taxon>
        <taxon>eudicotyledons</taxon>
        <taxon>Gunneridae</taxon>
        <taxon>Pentapetalae</taxon>
        <taxon>asterids</taxon>
        <taxon>lamiids</taxon>
        <taxon>Lamiales</taxon>
        <taxon>Pedaliaceae</taxon>
        <taxon>Sesamum</taxon>
    </lineage>
</organism>
<dbReference type="Gene3D" id="1.20.1560.10">
    <property type="entry name" value="ABC transporter type 1, transmembrane domain"/>
    <property type="match status" value="1"/>
</dbReference>
<accession>A0AAW2LNK7</accession>
<evidence type="ECO:0000256" key="11">
    <source>
        <dbReference type="SAM" id="Phobius"/>
    </source>
</evidence>
<evidence type="ECO:0000259" key="12">
    <source>
        <dbReference type="PROSITE" id="PS50893"/>
    </source>
</evidence>
<dbReference type="InterPro" id="IPR003593">
    <property type="entry name" value="AAA+_ATPase"/>
</dbReference>
<keyword evidence="8 11" id="KW-1133">Transmembrane helix</keyword>
<dbReference type="AlphaFoldDB" id="A0AAW2LNK7"/>
<keyword evidence="9 11" id="KW-0472">Membrane</keyword>
<evidence type="ECO:0000256" key="2">
    <source>
        <dbReference type="ARBA" id="ARBA00022448"/>
    </source>
</evidence>
<evidence type="ECO:0000256" key="9">
    <source>
        <dbReference type="ARBA" id="ARBA00023136"/>
    </source>
</evidence>
<evidence type="ECO:0000256" key="1">
    <source>
        <dbReference type="ARBA" id="ARBA00004141"/>
    </source>
</evidence>
<dbReference type="InterPro" id="IPR003439">
    <property type="entry name" value="ABC_transporter-like_ATP-bd"/>
</dbReference>
<keyword evidence="5" id="KW-0547">Nucleotide-binding</keyword>
<evidence type="ECO:0000256" key="6">
    <source>
        <dbReference type="ARBA" id="ARBA00022840"/>
    </source>
</evidence>
<reference evidence="14" key="2">
    <citation type="journal article" date="2024" name="Plant">
        <title>Genomic evolution and insights into agronomic trait innovations of Sesamum species.</title>
        <authorList>
            <person name="Miao H."/>
            <person name="Wang L."/>
            <person name="Qu L."/>
            <person name="Liu H."/>
            <person name="Sun Y."/>
            <person name="Le M."/>
            <person name="Wang Q."/>
            <person name="Wei S."/>
            <person name="Zheng Y."/>
            <person name="Lin W."/>
            <person name="Duan Y."/>
            <person name="Cao H."/>
            <person name="Xiong S."/>
            <person name="Wang X."/>
            <person name="Wei L."/>
            <person name="Li C."/>
            <person name="Ma Q."/>
            <person name="Ju M."/>
            <person name="Zhao R."/>
            <person name="Li G."/>
            <person name="Mu C."/>
            <person name="Tian Q."/>
            <person name="Mei H."/>
            <person name="Zhang T."/>
            <person name="Gao T."/>
            <person name="Zhang H."/>
        </authorList>
    </citation>
    <scope>NUCLEOTIDE SEQUENCE</scope>
    <source>
        <strain evidence="14">G02</strain>
    </source>
</reference>
<evidence type="ECO:0000256" key="5">
    <source>
        <dbReference type="ARBA" id="ARBA00022741"/>
    </source>
</evidence>
<evidence type="ECO:0000256" key="10">
    <source>
        <dbReference type="ARBA" id="ARBA00023180"/>
    </source>
</evidence>
<feature type="transmembrane region" description="Helical" evidence="11">
    <location>
        <begin position="146"/>
        <end position="163"/>
    </location>
</feature>
<keyword evidence="7" id="KW-1278">Translocase</keyword>
<evidence type="ECO:0000256" key="4">
    <source>
        <dbReference type="ARBA" id="ARBA00022737"/>
    </source>
</evidence>
<keyword evidence="2" id="KW-0813">Transport</keyword>
<dbReference type="Pfam" id="PF00664">
    <property type="entry name" value="ABC_membrane"/>
    <property type="match status" value="1"/>
</dbReference>
<feature type="transmembrane region" description="Helical" evidence="11">
    <location>
        <begin position="246"/>
        <end position="268"/>
    </location>
</feature>
<keyword evidence="4" id="KW-0677">Repeat</keyword>
<comment type="caution">
    <text evidence="14">The sequence shown here is derived from an EMBL/GenBank/DDBJ whole genome shotgun (WGS) entry which is preliminary data.</text>
</comment>
<dbReference type="SUPFAM" id="SSF90123">
    <property type="entry name" value="ABC transporter transmembrane region"/>
    <property type="match status" value="1"/>
</dbReference>
<dbReference type="CDD" id="cd18577">
    <property type="entry name" value="ABC_6TM_Pgp_ABCB1_D1_like"/>
    <property type="match status" value="1"/>
</dbReference>
<keyword evidence="6" id="KW-0067">ATP-binding</keyword>
<dbReference type="Gene3D" id="3.40.50.300">
    <property type="entry name" value="P-loop containing nucleotide triphosphate hydrolases"/>
    <property type="match status" value="1"/>
</dbReference>
<name>A0AAW2LNK7_SESRA</name>
<feature type="transmembrane region" description="Helical" evidence="11">
    <location>
        <begin position="17"/>
        <end position="40"/>
    </location>
</feature>
<feature type="transmembrane region" description="Helical" evidence="11">
    <location>
        <begin position="283"/>
        <end position="301"/>
    </location>
</feature>
<dbReference type="PANTHER" id="PTHR24222">
    <property type="entry name" value="ABC TRANSPORTER B FAMILY"/>
    <property type="match status" value="1"/>
</dbReference>
<dbReference type="SUPFAM" id="SSF52540">
    <property type="entry name" value="P-loop containing nucleoside triphosphate hydrolases"/>
    <property type="match status" value="1"/>
</dbReference>
<dbReference type="GO" id="GO:0005886">
    <property type="term" value="C:plasma membrane"/>
    <property type="evidence" value="ECO:0007669"/>
    <property type="project" value="TreeGrafter"/>
</dbReference>
<dbReference type="PROSITE" id="PS00211">
    <property type="entry name" value="ABC_TRANSPORTER_1"/>
    <property type="match status" value="1"/>
</dbReference>
<keyword evidence="3 11" id="KW-0812">Transmembrane</keyword>
<dbReference type="InterPro" id="IPR011527">
    <property type="entry name" value="ABC1_TM_dom"/>
</dbReference>
<dbReference type="InterPro" id="IPR027417">
    <property type="entry name" value="P-loop_NTPase"/>
</dbReference>
<proteinExistence type="predicted"/>
<dbReference type="GO" id="GO:0140359">
    <property type="term" value="F:ABC-type transporter activity"/>
    <property type="evidence" value="ECO:0007669"/>
    <property type="project" value="InterPro"/>
</dbReference>
<evidence type="ECO:0000313" key="14">
    <source>
        <dbReference type="EMBL" id="KAL0320764.1"/>
    </source>
</evidence>
<dbReference type="PANTHER" id="PTHR24222:SF48">
    <property type="entry name" value="ABC TRANSPORTER B FAMILY MEMBER 15"/>
    <property type="match status" value="1"/>
</dbReference>
<feature type="transmembrane region" description="Helical" evidence="11">
    <location>
        <begin position="66"/>
        <end position="85"/>
    </location>
</feature>
<evidence type="ECO:0000256" key="8">
    <source>
        <dbReference type="ARBA" id="ARBA00022989"/>
    </source>
</evidence>
<feature type="transmembrane region" description="Helical" evidence="11">
    <location>
        <begin position="169"/>
        <end position="186"/>
    </location>
</feature>
<dbReference type="InterPro" id="IPR039421">
    <property type="entry name" value="Type_1_exporter"/>
</dbReference>
<dbReference type="FunFam" id="3.40.50.300:FF:000479">
    <property type="entry name" value="Multidrug resistance protein 1A"/>
    <property type="match status" value="1"/>
</dbReference>
<dbReference type="PROSITE" id="PS50929">
    <property type="entry name" value="ABC_TM1F"/>
    <property type="match status" value="1"/>
</dbReference>
<keyword evidence="10" id="KW-0325">Glycoprotein</keyword>
<dbReference type="SMART" id="SM00382">
    <property type="entry name" value="AAA"/>
    <property type="match status" value="1"/>
</dbReference>
<feature type="domain" description="ABC transporter" evidence="12">
    <location>
        <begin position="344"/>
        <end position="542"/>
    </location>
</feature>
<evidence type="ECO:0000259" key="13">
    <source>
        <dbReference type="PROSITE" id="PS50929"/>
    </source>
</evidence>
<sequence length="542" mass="59105">MGTKDGIFRYADATDKLLMFFGALGSVGDGLQVPLMMFVLSDVINEYGHLDSAVSTRSVNKYALRLFYVAVGVGLSAFVEGLCWARTAERQTSRMRLEYLKSVLRQEVGFFDSQAADSSTTYQVVSTISSDSNTIQVTIGEKIPDCLAYLSSFFFCLIFAFTLSWRLTLAAIPFTVMFIVPGLGFGKMMMDVAIKGIESYAVAGGVAEQAISSIRTVYSYVAENQTLEKFSNALQKTMELGIKQGFARGLMMGSMGVIYISWGFQAWIGSLLVSKRGEKGGDIFVAGFNVLMGGLNILTALPNLTAITEAKSAAARITEMIDRQPAIDADDKKGKALSYVRGEIQFKGVYFSYPSRPDTPVLQGLDLTVPAGRTVGLVGSSGSGKSTVISLLQRFYDPIEGEILLDGYKINRLHLKWLRAQMGLVNQEPVLFATSIIENILFGKEDATMEDVEKAAKAANAHDFIVKLPDAYETQVGQFGVQLSGGQKQRIAIARALIRNPKLLLLDEATSALDTESERIVQKAIDQASNKSGPIRLTCHRI</sequence>
<reference evidence="14" key="1">
    <citation type="submission" date="2020-06" db="EMBL/GenBank/DDBJ databases">
        <authorList>
            <person name="Li T."/>
            <person name="Hu X."/>
            <person name="Zhang T."/>
            <person name="Song X."/>
            <person name="Zhang H."/>
            <person name="Dai N."/>
            <person name="Sheng W."/>
            <person name="Hou X."/>
            <person name="Wei L."/>
        </authorList>
    </citation>
    <scope>NUCLEOTIDE SEQUENCE</scope>
    <source>
        <strain evidence="14">G02</strain>
        <tissue evidence="14">Leaf</tissue>
    </source>
</reference>
<dbReference type="EMBL" id="JACGWJ010000024">
    <property type="protein sequence ID" value="KAL0320764.1"/>
    <property type="molecule type" value="Genomic_DNA"/>
</dbReference>
<dbReference type="FunFam" id="1.20.1560.10:FF:000207">
    <property type="entry name" value="ABC transporter B family member 15-like"/>
    <property type="match status" value="1"/>
</dbReference>
<dbReference type="PROSITE" id="PS50893">
    <property type="entry name" value="ABC_TRANSPORTER_2"/>
    <property type="match status" value="1"/>
</dbReference>
<evidence type="ECO:0000256" key="3">
    <source>
        <dbReference type="ARBA" id="ARBA00022692"/>
    </source>
</evidence>
<comment type="subcellular location">
    <subcellularLocation>
        <location evidence="1">Membrane</location>
        <topology evidence="1">Multi-pass membrane protein</topology>
    </subcellularLocation>
</comment>
<protein>
    <submittedName>
        <fullName evidence="14">ABC transporter B family member 15</fullName>
    </submittedName>
</protein>
<feature type="domain" description="ABC transmembrane type-1" evidence="13">
    <location>
        <begin position="20"/>
        <end position="309"/>
    </location>
</feature>
<dbReference type="InterPro" id="IPR036640">
    <property type="entry name" value="ABC1_TM_sf"/>
</dbReference>
<gene>
    <name evidence="14" type="ORF">Sradi_5337900</name>
</gene>
<dbReference type="InterPro" id="IPR017871">
    <property type="entry name" value="ABC_transporter-like_CS"/>
</dbReference>